<dbReference type="AlphaFoldDB" id="A0A1F5X4R9"/>
<gene>
    <name evidence="1" type="ORF">A2924_01520</name>
</gene>
<proteinExistence type="predicted"/>
<dbReference type="Proteomes" id="UP000178046">
    <property type="component" value="Unassembled WGS sequence"/>
</dbReference>
<protein>
    <submittedName>
        <fullName evidence="1">Uncharacterized protein</fullName>
    </submittedName>
</protein>
<evidence type="ECO:0000313" key="1">
    <source>
        <dbReference type="EMBL" id="OGF82866.1"/>
    </source>
</evidence>
<comment type="caution">
    <text evidence="1">The sequence shown here is derived from an EMBL/GenBank/DDBJ whole genome shotgun (WGS) entry which is preliminary data.</text>
</comment>
<evidence type="ECO:0000313" key="2">
    <source>
        <dbReference type="Proteomes" id="UP000178046"/>
    </source>
</evidence>
<name>A0A1F5X4R9_9BACT</name>
<sequence>MITETLCGYEAISKNHPTGSIIGIHTIVSFNNNASEIIQNLSGEFDFRFEGLVRGSNSEEAVALVSKPNSPVKAISLRKKLITVI</sequence>
<accession>A0A1F5X4R9</accession>
<dbReference type="EMBL" id="MFIA01000012">
    <property type="protein sequence ID" value="OGF82866.1"/>
    <property type="molecule type" value="Genomic_DNA"/>
</dbReference>
<organism evidence="1 2">
    <name type="scientific">Candidatus Giovannonibacteria bacterium RIFCSPLOWO2_01_FULL_44_16</name>
    <dbReference type="NCBI Taxonomy" id="1798348"/>
    <lineage>
        <taxon>Bacteria</taxon>
        <taxon>Candidatus Giovannoniibacteriota</taxon>
    </lineage>
</organism>
<reference evidence="1 2" key="1">
    <citation type="journal article" date="2016" name="Nat. Commun.">
        <title>Thousands of microbial genomes shed light on interconnected biogeochemical processes in an aquifer system.</title>
        <authorList>
            <person name="Anantharaman K."/>
            <person name="Brown C.T."/>
            <person name="Hug L.A."/>
            <person name="Sharon I."/>
            <person name="Castelle C.J."/>
            <person name="Probst A.J."/>
            <person name="Thomas B.C."/>
            <person name="Singh A."/>
            <person name="Wilkins M.J."/>
            <person name="Karaoz U."/>
            <person name="Brodie E.L."/>
            <person name="Williams K.H."/>
            <person name="Hubbard S.S."/>
            <person name="Banfield J.F."/>
        </authorList>
    </citation>
    <scope>NUCLEOTIDE SEQUENCE [LARGE SCALE GENOMIC DNA]</scope>
</reference>